<dbReference type="Gene3D" id="1.20.120.530">
    <property type="entry name" value="GntR ligand-binding domain-like"/>
    <property type="match status" value="1"/>
</dbReference>
<dbReference type="SMART" id="SM00895">
    <property type="entry name" value="FCD"/>
    <property type="match status" value="1"/>
</dbReference>
<dbReference type="Pfam" id="PF00392">
    <property type="entry name" value="GntR"/>
    <property type="match status" value="2"/>
</dbReference>
<dbReference type="CDD" id="cd07377">
    <property type="entry name" value="WHTH_GntR"/>
    <property type="match status" value="1"/>
</dbReference>
<dbReference type="Gene3D" id="1.10.10.10">
    <property type="entry name" value="Winged helix-like DNA-binding domain superfamily/Winged helix DNA-binding domain"/>
    <property type="match status" value="2"/>
</dbReference>
<dbReference type="SMART" id="SM00345">
    <property type="entry name" value="HTH_GNTR"/>
    <property type="match status" value="2"/>
</dbReference>
<keyword evidence="6" id="KW-1185">Reference proteome</keyword>
<feature type="domain" description="HTH gntR-type" evidence="4">
    <location>
        <begin position="3"/>
        <end position="72"/>
    </location>
</feature>
<dbReference type="Pfam" id="PF07729">
    <property type="entry name" value="FCD"/>
    <property type="match status" value="1"/>
</dbReference>
<evidence type="ECO:0000259" key="4">
    <source>
        <dbReference type="PROSITE" id="PS50949"/>
    </source>
</evidence>
<dbReference type="PANTHER" id="PTHR43537:SF5">
    <property type="entry name" value="UXU OPERON TRANSCRIPTIONAL REGULATOR"/>
    <property type="match status" value="1"/>
</dbReference>
<keyword evidence="1" id="KW-0805">Transcription regulation</keyword>
<dbReference type="InterPro" id="IPR036390">
    <property type="entry name" value="WH_DNA-bd_sf"/>
</dbReference>
<dbReference type="InterPro" id="IPR011711">
    <property type="entry name" value="GntR_C"/>
</dbReference>
<dbReference type="PANTHER" id="PTHR43537">
    <property type="entry name" value="TRANSCRIPTIONAL REGULATOR, GNTR FAMILY"/>
    <property type="match status" value="1"/>
</dbReference>
<dbReference type="GO" id="GO:0003677">
    <property type="term" value="F:DNA binding"/>
    <property type="evidence" value="ECO:0007669"/>
    <property type="project" value="UniProtKB-KW"/>
</dbReference>
<dbReference type="Proteomes" id="UP000220034">
    <property type="component" value="Unassembled WGS sequence"/>
</dbReference>
<dbReference type="RefSeq" id="WP_097928921.1">
    <property type="nucleotide sequence ID" value="NZ_OCTN01000002.1"/>
</dbReference>
<dbReference type="InterPro" id="IPR008920">
    <property type="entry name" value="TF_FadR/GntR_C"/>
</dbReference>
<evidence type="ECO:0000313" key="5">
    <source>
        <dbReference type="EMBL" id="SOH93328.1"/>
    </source>
</evidence>
<dbReference type="InterPro" id="IPR000524">
    <property type="entry name" value="Tscrpt_reg_HTH_GntR"/>
</dbReference>
<dbReference type="PROSITE" id="PS50949">
    <property type="entry name" value="HTH_GNTR"/>
    <property type="match status" value="1"/>
</dbReference>
<dbReference type="OrthoDB" id="8066003at2"/>
<organism evidence="5 6">
    <name type="scientific">Pontivivens marinum</name>
    <dbReference type="NCBI Taxonomy" id="1690039"/>
    <lineage>
        <taxon>Bacteria</taxon>
        <taxon>Pseudomonadati</taxon>
        <taxon>Pseudomonadota</taxon>
        <taxon>Alphaproteobacteria</taxon>
        <taxon>Rhodobacterales</taxon>
        <taxon>Paracoccaceae</taxon>
        <taxon>Pontivivens</taxon>
    </lineage>
</organism>
<dbReference type="AlphaFoldDB" id="A0A2C9CQ15"/>
<name>A0A2C9CQ15_9RHOB</name>
<dbReference type="GO" id="GO:0003700">
    <property type="term" value="F:DNA-binding transcription factor activity"/>
    <property type="evidence" value="ECO:0007669"/>
    <property type="project" value="InterPro"/>
</dbReference>
<dbReference type="InterPro" id="IPR036388">
    <property type="entry name" value="WH-like_DNA-bd_sf"/>
</dbReference>
<dbReference type="EMBL" id="OCTN01000002">
    <property type="protein sequence ID" value="SOH93328.1"/>
    <property type="molecule type" value="Genomic_DNA"/>
</dbReference>
<dbReference type="SUPFAM" id="SSF46785">
    <property type="entry name" value="Winged helix' DNA-binding domain"/>
    <property type="match status" value="2"/>
</dbReference>
<sequence>MQEPLYNRILHVLTSEIAGSDLQPGNRLMENRIATRFGVSRAPARKALAQLEALGLVAHMTAPGRGFVVVKNAQKRAAELSSPIDDPFTTDITPTWQRIYGEVEDALTRRIAFGAWRLTETGIARQFGVSRTVARDVLARLQTRGLVVNEGKGWVAPKLSEVRVRDLYELRALLEPAALQRVSNLVSEAQLDQMICDLQGAAGKGGQWLDKLEADLHIGLLQRCDNSALRKAMTEAQSLLLAHKFFYQHTAEIYPVEPFLEEHVHVLSALRKGAVSEACDALRIHLLHSSDRAVVRITTLRGIIYDTPPDYLEPHDITR</sequence>
<evidence type="ECO:0000256" key="3">
    <source>
        <dbReference type="ARBA" id="ARBA00023163"/>
    </source>
</evidence>
<evidence type="ECO:0000256" key="1">
    <source>
        <dbReference type="ARBA" id="ARBA00023015"/>
    </source>
</evidence>
<evidence type="ECO:0000313" key="6">
    <source>
        <dbReference type="Proteomes" id="UP000220034"/>
    </source>
</evidence>
<gene>
    <name evidence="5" type="ORF">SAMN06273572_1023</name>
</gene>
<proteinExistence type="predicted"/>
<keyword evidence="2 5" id="KW-0238">DNA-binding</keyword>
<accession>A0A2C9CQ15</accession>
<dbReference type="SUPFAM" id="SSF48008">
    <property type="entry name" value="GntR ligand-binding domain-like"/>
    <property type="match status" value="1"/>
</dbReference>
<reference evidence="6" key="1">
    <citation type="submission" date="2017-09" db="EMBL/GenBank/DDBJ databases">
        <authorList>
            <person name="Varghese N."/>
            <person name="Submissions S."/>
        </authorList>
    </citation>
    <scope>NUCLEOTIDE SEQUENCE [LARGE SCALE GENOMIC DNA]</scope>
    <source>
        <strain evidence="6">C7</strain>
    </source>
</reference>
<evidence type="ECO:0000256" key="2">
    <source>
        <dbReference type="ARBA" id="ARBA00023125"/>
    </source>
</evidence>
<keyword evidence="3" id="KW-0804">Transcription</keyword>
<protein>
    <submittedName>
        <fullName evidence="5">DNA-binding transcriptional regulator, GntR family</fullName>
    </submittedName>
</protein>